<accession>A0A1R3K8G9</accession>
<feature type="region of interest" description="Disordered" evidence="1">
    <location>
        <begin position="20"/>
        <end position="46"/>
    </location>
</feature>
<evidence type="ECO:0000313" key="2">
    <source>
        <dbReference type="EMBL" id="OMP03354.1"/>
    </source>
</evidence>
<keyword evidence="3" id="KW-1185">Reference proteome</keyword>
<comment type="caution">
    <text evidence="2">The sequence shown here is derived from an EMBL/GenBank/DDBJ whole genome shotgun (WGS) entry which is preliminary data.</text>
</comment>
<proteinExistence type="predicted"/>
<organism evidence="2 3">
    <name type="scientific">Corchorus olitorius</name>
    <dbReference type="NCBI Taxonomy" id="93759"/>
    <lineage>
        <taxon>Eukaryota</taxon>
        <taxon>Viridiplantae</taxon>
        <taxon>Streptophyta</taxon>
        <taxon>Embryophyta</taxon>
        <taxon>Tracheophyta</taxon>
        <taxon>Spermatophyta</taxon>
        <taxon>Magnoliopsida</taxon>
        <taxon>eudicotyledons</taxon>
        <taxon>Gunneridae</taxon>
        <taxon>Pentapetalae</taxon>
        <taxon>rosids</taxon>
        <taxon>malvids</taxon>
        <taxon>Malvales</taxon>
        <taxon>Malvaceae</taxon>
        <taxon>Grewioideae</taxon>
        <taxon>Apeibeae</taxon>
        <taxon>Corchorus</taxon>
    </lineage>
</organism>
<dbReference type="EMBL" id="AWUE01014519">
    <property type="protein sequence ID" value="OMP03354.1"/>
    <property type="molecule type" value="Genomic_DNA"/>
</dbReference>
<protein>
    <submittedName>
        <fullName evidence="2">Uncharacterized protein</fullName>
    </submittedName>
</protein>
<gene>
    <name evidence="2" type="ORF">COLO4_10463</name>
</gene>
<dbReference type="Proteomes" id="UP000187203">
    <property type="component" value="Unassembled WGS sequence"/>
</dbReference>
<name>A0A1R3K8G9_9ROSI</name>
<evidence type="ECO:0000313" key="3">
    <source>
        <dbReference type="Proteomes" id="UP000187203"/>
    </source>
</evidence>
<dbReference type="AlphaFoldDB" id="A0A1R3K8G9"/>
<reference evidence="3" key="1">
    <citation type="submission" date="2013-09" db="EMBL/GenBank/DDBJ databases">
        <title>Corchorus olitorius genome sequencing.</title>
        <authorList>
            <person name="Alam M."/>
            <person name="Haque M.S."/>
            <person name="Islam M.S."/>
            <person name="Emdad E.M."/>
            <person name="Islam M.M."/>
            <person name="Ahmed B."/>
            <person name="Halim A."/>
            <person name="Hossen Q.M.M."/>
            <person name="Hossain M.Z."/>
            <person name="Ahmed R."/>
            <person name="Khan M.M."/>
            <person name="Islam R."/>
            <person name="Rashid M.M."/>
            <person name="Khan S.A."/>
            <person name="Rahman M.S."/>
            <person name="Alam M."/>
            <person name="Yahiya A.S."/>
            <person name="Khan M.S."/>
            <person name="Azam M.S."/>
            <person name="Haque T."/>
            <person name="Lashkar M.Z.H."/>
            <person name="Akhand A.I."/>
            <person name="Morshed G."/>
            <person name="Roy S."/>
            <person name="Uddin K.S."/>
            <person name="Rabeya T."/>
            <person name="Hossain A.S."/>
            <person name="Chowdhury A."/>
            <person name="Snigdha A.R."/>
            <person name="Mortoza M.S."/>
            <person name="Matin S.A."/>
            <person name="Hoque S.M.E."/>
            <person name="Islam M.K."/>
            <person name="Roy D.K."/>
            <person name="Haider R."/>
            <person name="Moosa M.M."/>
            <person name="Elias S.M."/>
            <person name="Hasan A.M."/>
            <person name="Jahan S."/>
            <person name="Shafiuddin M."/>
            <person name="Mahmood N."/>
            <person name="Shommy N.S."/>
        </authorList>
    </citation>
    <scope>NUCLEOTIDE SEQUENCE [LARGE SCALE GENOMIC DNA]</scope>
    <source>
        <strain evidence="3">cv. O-4</strain>
    </source>
</reference>
<sequence length="46" mass="5134">MAQEYLNTKQEAAMMKVAQTNTMPSEQLDPSTWQANLDQASNTSDN</sequence>
<evidence type="ECO:0000256" key="1">
    <source>
        <dbReference type="SAM" id="MobiDB-lite"/>
    </source>
</evidence>
<dbReference type="OrthoDB" id="10405033at2759"/>